<dbReference type="InterPro" id="IPR013216">
    <property type="entry name" value="Methyltransf_11"/>
</dbReference>
<organism evidence="2 3">
    <name type="scientific">Longispora fulva</name>
    <dbReference type="NCBI Taxonomy" id="619741"/>
    <lineage>
        <taxon>Bacteria</taxon>
        <taxon>Bacillati</taxon>
        <taxon>Actinomycetota</taxon>
        <taxon>Actinomycetes</taxon>
        <taxon>Micromonosporales</taxon>
        <taxon>Micromonosporaceae</taxon>
        <taxon>Longispora</taxon>
    </lineage>
</organism>
<evidence type="ECO:0000259" key="1">
    <source>
        <dbReference type="Pfam" id="PF08241"/>
    </source>
</evidence>
<name>A0A8J7GPQ3_9ACTN</name>
<gene>
    <name evidence="2" type="ORF">IW245_007217</name>
</gene>
<dbReference type="GO" id="GO:0008757">
    <property type="term" value="F:S-adenosylmethionine-dependent methyltransferase activity"/>
    <property type="evidence" value="ECO:0007669"/>
    <property type="project" value="InterPro"/>
</dbReference>
<dbReference type="SUPFAM" id="SSF53335">
    <property type="entry name" value="S-adenosyl-L-methionine-dependent methyltransferases"/>
    <property type="match status" value="1"/>
</dbReference>
<dbReference type="Gene3D" id="3.40.50.150">
    <property type="entry name" value="Vaccinia Virus protein VP39"/>
    <property type="match status" value="1"/>
</dbReference>
<comment type="caution">
    <text evidence="2">The sequence shown here is derived from an EMBL/GenBank/DDBJ whole genome shotgun (WGS) entry which is preliminary data.</text>
</comment>
<proteinExistence type="predicted"/>
<accession>A0A8J7GPQ3</accession>
<dbReference type="InterPro" id="IPR029063">
    <property type="entry name" value="SAM-dependent_MTases_sf"/>
</dbReference>
<protein>
    <submittedName>
        <fullName evidence="2">Ubiquinone/menaquinone biosynthesis C-methylase UbiE</fullName>
    </submittedName>
</protein>
<feature type="domain" description="Methyltransferase type 11" evidence="1">
    <location>
        <begin position="42"/>
        <end position="133"/>
    </location>
</feature>
<dbReference type="Proteomes" id="UP000622552">
    <property type="component" value="Unassembled WGS sequence"/>
</dbReference>
<dbReference type="EMBL" id="JADOUF010000001">
    <property type="protein sequence ID" value="MBG6141023.1"/>
    <property type="molecule type" value="Genomic_DNA"/>
</dbReference>
<dbReference type="AlphaFoldDB" id="A0A8J7GPQ3"/>
<keyword evidence="3" id="KW-1185">Reference proteome</keyword>
<evidence type="ECO:0000313" key="3">
    <source>
        <dbReference type="Proteomes" id="UP000622552"/>
    </source>
</evidence>
<keyword evidence="2" id="KW-0830">Ubiquinone</keyword>
<dbReference type="RefSeq" id="WP_197007504.1">
    <property type="nucleotide sequence ID" value="NZ_BONS01000019.1"/>
</dbReference>
<dbReference type="Pfam" id="PF08241">
    <property type="entry name" value="Methyltransf_11"/>
    <property type="match status" value="1"/>
</dbReference>
<evidence type="ECO:0000313" key="2">
    <source>
        <dbReference type="EMBL" id="MBG6141023.1"/>
    </source>
</evidence>
<reference evidence="2" key="1">
    <citation type="submission" date="2020-11" db="EMBL/GenBank/DDBJ databases">
        <title>Sequencing the genomes of 1000 actinobacteria strains.</title>
        <authorList>
            <person name="Klenk H.-P."/>
        </authorList>
    </citation>
    <scope>NUCLEOTIDE SEQUENCE</scope>
    <source>
        <strain evidence="2">DSM 45356</strain>
    </source>
</reference>
<sequence length="238" mass="26301">MTDLGGDQQVQEEVLEGLAEAVNHRKWFSSMAFPYLGDDPIEVGSGFGDYALEWAPRVRRFTCTEAEPTRLRELAERMAVEAPNVEVRQLLLPTDEIGHHTGLVTYNVLEHIEDHVGALRSMSGLLQPGSAIVVVVPAFMIAMSKVDIATGHVRRYTKKTMRAAMLEAGLEIEVLKYANILGFFGYFVSAKLLGQAPKPGPVVRIYDKFVLPVTRAWESVFGAPFGQSVICVARTPKK</sequence>